<dbReference type="Gene3D" id="3.30.300.20">
    <property type="match status" value="1"/>
</dbReference>
<dbReference type="EMBL" id="BFBR01000003">
    <property type="protein sequence ID" value="GBF57525.1"/>
    <property type="molecule type" value="Genomic_DNA"/>
</dbReference>
<gene>
    <name evidence="1" type="ORF">PbB2_01192</name>
</gene>
<dbReference type="InterPro" id="IPR036102">
    <property type="entry name" value="OsmC/Ohrsf"/>
</dbReference>
<keyword evidence="2" id="KW-1185">Reference proteome</keyword>
<evidence type="ECO:0008006" key="3">
    <source>
        <dbReference type="Google" id="ProtNLM"/>
    </source>
</evidence>
<dbReference type="InterPro" id="IPR015946">
    <property type="entry name" value="KH_dom-like_a/b"/>
</dbReference>
<protein>
    <recommendedName>
        <fullName evidence="3">OsmC-like protein</fullName>
    </recommendedName>
</protein>
<dbReference type="InterPro" id="IPR003718">
    <property type="entry name" value="OsmC/Ohr_fam"/>
</dbReference>
<dbReference type="Pfam" id="PF02566">
    <property type="entry name" value="OsmC"/>
    <property type="match status" value="1"/>
</dbReference>
<evidence type="ECO:0000313" key="1">
    <source>
        <dbReference type="EMBL" id="GBF57525.1"/>
    </source>
</evidence>
<organism evidence="1 2">
    <name type="scientific">Candidatus Phycosocius bacilliformis</name>
    <dbReference type="NCBI Taxonomy" id="1445552"/>
    <lineage>
        <taxon>Bacteria</taxon>
        <taxon>Pseudomonadati</taxon>
        <taxon>Pseudomonadota</taxon>
        <taxon>Alphaproteobacteria</taxon>
        <taxon>Caulobacterales</taxon>
        <taxon>Caulobacterales incertae sedis</taxon>
        <taxon>Candidatus Phycosocius</taxon>
    </lineage>
</organism>
<dbReference type="InterPro" id="IPR052707">
    <property type="entry name" value="OsmC_Ohr_Peroxiredoxin"/>
</dbReference>
<evidence type="ECO:0000313" key="2">
    <source>
        <dbReference type="Proteomes" id="UP000245086"/>
    </source>
</evidence>
<reference evidence="1" key="1">
    <citation type="journal article" date="2018" name="Genome Announc.">
        <title>Draft Genome Sequence of "Candidatus Phycosocius bacilliformis," an Alphaproteobacterial Ectosymbiont of the Hydrocarbon-Producing Green Alga Botryococcus braunii.</title>
        <authorList>
            <person name="Tanabe Y."/>
            <person name="Yamaguchi H."/>
            <person name="Watanabe M.M."/>
        </authorList>
    </citation>
    <scope>NUCLEOTIDE SEQUENCE [LARGE SCALE GENOMIC DNA]</scope>
    <source>
        <strain evidence="1">BOTRYCO-2</strain>
    </source>
</reference>
<sequence length="149" mass="15816">MSTHTASILWQRGDAVFSDGKYARTHQASFDGGVEIAVTTALPLPSNTVPAADPEEMVVAATASCHMMFFLAFAKQAGFIVDTYRDTPVGTLGKDDAGVERFVEVVLNPKISWSGDVIPGAADIDLLHHKAHKACYIGNSLACPVRIGA</sequence>
<dbReference type="AlphaFoldDB" id="A0A2P2E8Z0"/>
<dbReference type="PANTHER" id="PTHR42830">
    <property type="entry name" value="OSMOTICALLY INDUCIBLE FAMILY PROTEIN"/>
    <property type="match status" value="1"/>
</dbReference>
<name>A0A2P2E8Z0_9PROT</name>
<dbReference type="PANTHER" id="PTHR42830:SF2">
    <property type="entry name" value="OSMC_OHR FAMILY PROTEIN"/>
    <property type="match status" value="1"/>
</dbReference>
<dbReference type="Proteomes" id="UP000245086">
    <property type="component" value="Unassembled WGS sequence"/>
</dbReference>
<dbReference type="OrthoDB" id="9795405at2"/>
<comment type="caution">
    <text evidence="1">The sequence shown here is derived from an EMBL/GenBank/DDBJ whole genome shotgun (WGS) entry which is preliminary data.</text>
</comment>
<dbReference type="RefSeq" id="WP_108984407.1">
    <property type="nucleotide sequence ID" value="NZ_BFBR01000003.1"/>
</dbReference>
<accession>A0A2P2E8Z0</accession>
<proteinExistence type="predicted"/>
<dbReference type="SUPFAM" id="SSF82784">
    <property type="entry name" value="OsmC-like"/>
    <property type="match status" value="1"/>
</dbReference>